<dbReference type="Pfam" id="PF00370">
    <property type="entry name" value="FGGY_N"/>
    <property type="match status" value="1"/>
</dbReference>
<evidence type="ECO:0000259" key="6">
    <source>
        <dbReference type="Pfam" id="PF02782"/>
    </source>
</evidence>
<keyword evidence="3 4" id="KW-0418">Kinase</keyword>
<evidence type="ECO:0000259" key="5">
    <source>
        <dbReference type="Pfam" id="PF00370"/>
    </source>
</evidence>
<proteinExistence type="inferred from homology"/>
<feature type="domain" description="Carbohydrate kinase FGGY N-terminal" evidence="5">
    <location>
        <begin position="1"/>
        <end position="240"/>
    </location>
</feature>
<evidence type="ECO:0000256" key="3">
    <source>
        <dbReference type="ARBA" id="ARBA00022777"/>
    </source>
</evidence>
<dbReference type="GO" id="GO:0016301">
    <property type="term" value="F:kinase activity"/>
    <property type="evidence" value="ECO:0007669"/>
    <property type="project" value="UniProtKB-KW"/>
</dbReference>
<evidence type="ECO:0000313" key="7">
    <source>
        <dbReference type="EMBL" id="MDQ7249963.1"/>
    </source>
</evidence>
<dbReference type="PIRSF" id="PIRSF000538">
    <property type="entry name" value="GlpK"/>
    <property type="match status" value="1"/>
</dbReference>
<keyword evidence="2 4" id="KW-0808">Transferase</keyword>
<reference evidence="8" key="1">
    <citation type="submission" date="2023-08" db="EMBL/GenBank/DDBJ databases">
        <title>Rhodospirillaceae gen. nov., a novel taxon isolated from the Yangtze River Yuezi River estuary sludge.</title>
        <authorList>
            <person name="Ruan L."/>
        </authorList>
    </citation>
    <scope>NUCLEOTIDE SEQUENCE [LARGE SCALE GENOMIC DNA]</scope>
    <source>
        <strain evidence="8">R-7</strain>
    </source>
</reference>
<dbReference type="InterPro" id="IPR018485">
    <property type="entry name" value="FGGY_C"/>
</dbReference>
<comment type="similarity">
    <text evidence="1 4">Belongs to the FGGY kinase family.</text>
</comment>
<dbReference type="Pfam" id="PF02782">
    <property type="entry name" value="FGGY_C"/>
    <property type="match status" value="1"/>
</dbReference>
<dbReference type="SUPFAM" id="SSF53067">
    <property type="entry name" value="Actin-like ATPase domain"/>
    <property type="match status" value="2"/>
</dbReference>
<dbReference type="InterPro" id="IPR018484">
    <property type="entry name" value="FGGY_N"/>
</dbReference>
<dbReference type="InterPro" id="IPR000577">
    <property type="entry name" value="Carb_kinase_FGGY"/>
</dbReference>
<dbReference type="EMBL" id="JAUYVI010000006">
    <property type="protein sequence ID" value="MDQ7249963.1"/>
    <property type="molecule type" value="Genomic_DNA"/>
</dbReference>
<dbReference type="PROSITE" id="PS00445">
    <property type="entry name" value="FGGY_KINASES_2"/>
    <property type="match status" value="1"/>
</dbReference>
<accession>A0ABU0YQF7</accession>
<dbReference type="InterPro" id="IPR050406">
    <property type="entry name" value="FGGY_Carb_Kinase"/>
</dbReference>
<protein>
    <submittedName>
        <fullName evidence="7">FGGY family carbohydrate kinase</fullName>
    </submittedName>
</protein>
<dbReference type="InterPro" id="IPR043129">
    <property type="entry name" value="ATPase_NBD"/>
</dbReference>
<organism evidence="7 8">
    <name type="scientific">Dongia sedimenti</name>
    <dbReference type="NCBI Taxonomy" id="3064282"/>
    <lineage>
        <taxon>Bacteria</taxon>
        <taxon>Pseudomonadati</taxon>
        <taxon>Pseudomonadota</taxon>
        <taxon>Alphaproteobacteria</taxon>
        <taxon>Rhodospirillales</taxon>
        <taxon>Dongiaceae</taxon>
        <taxon>Dongia</taxon>
    </lineage>
</organism>
<evidence type="ECO:0000313" key="8">
    <source>
        <dbReference type="Proteomes" id="UP001230156"/>
    </source>
</evidence>
<dbReference type="RefSeq" id="WP_379958594.1">
    <property type="nucleotide sequence ID" value="NZ_JAUYVI010000006.1"/>
</dbReference>
<dbReference type="Proteomes" id="UP001230156">
    <property type="component" value="Unassembled WGS sequence"/>
</dbReference>
<evidence type="ECO:0000256" key="4">
    <source>
        <dbReference type="RuleBase" id="RU003733"/>
    </source>
</evidence>
<evidence type="ECO:0000256" key="2">
    <source>
        <dbReference type="ARBA" id="ARBA00022679"/>
    </source>
</evidence>
<dbReference type="CDD" id="cd00366">
    <property type="entry name" value="ASKHA_NBD_FGGY"/>
    <property type="match status" value="1"/>
</dbReference>
<name>A0ABU0YQF7_9PROT</name>
<feature type="domain" description="Carbohydrate kinase FGGY C-terminal" evidence="6">
    <location>
        <begin position="250"/>
        <end position="433"/>
    </location>
</feature>
<gene>
    <name evidence="7" type="ORF">Q8A70_19900</name>
</gene>
<evidence type="ECO:0000256" key="1">
    <source>
        <dbReference type="ARBA" id="ARBA00009156"/>
    </source>
</evidence>
<sequence length="488" mass="51454">MIIGVDIGTQTLKVCVLDRGLQVRGRAARRYPLNYPRPGWVEQDPRLWELALAPTIAESLARANATPGDVTALGFCGQLDGCVAVDDAGEPLTACITWIDRRATAEIADVPAAAVRETGGLVLDPGHLAAKARWLKRHARPARPIARFHQPVSYMVERLTGEAVIDPSLASTSMVYCLDRKAYDSALLNRFELYSGELPRIASSESVAGRLTGRGASMSGLPRGIPVAVGTGDDFATPLGGGLVTPGRVAVSIGTGEVVGALHATPLRDHGALVETHAYPGGTYFIENPGWLGGGSMVWLASILAMSDFEAMDALAAEAAPGCDGLTFIPALSGAMAPQWQPDARGCFYGLTPAHDRGHMIRAVLEGCAFAMRDVIDHLAELGVATDSLLLLGGGARSALWTQMRADIVGRGAEIPANVDCAPIGAAMLAAVAIRAFDSLPAAAQALDGKLRRLQPRAETAAAYDAAYARYRDLFRHLTPLFASAHHS</sequence>
<dbReference type="PANTHER" id="PTHR43095">
    <property type="entry name" value="SUGAR KINASE"/>
    <property type="match status" value="1"/>
</dbReference>
<comment type="caution">
    <text evidence="7">The sequence shown here is derived from an EMBL/GenBank/DDBJ whole genome shotgun (WGS) entry which is preliminary data.</text>
</comment>
<dbReference type="Gene3D" id="3.30.420.40">
    <property type="match status" value="2"/>
</dbReference>
<keyword evidence="8" id="KW-1185">Reference proteome</keyword>
<dbReference type="InterPro" id="IPR018483">
    <property type="entry name" value="Carb_kinase_FGGY_CS"/>
</dbReference>